<dbReference type="OrthoDB" id="9804645at2"/>
<evidence type="ECO:0000313" key="18">
    <source>
        <dbReference type="EMBL" id="MDW6002661.1"/>
    </source>
</evidence>
<keyword evidence="6" id="KW-0597">Phosphoprotein</keyword>
<dbReference type="SMART" id="SM00387">
    <property type="entry name" value="HATPase_c"/>
    <property type="match status" value="1"/>
</dbReference>
<protein>
    <recommendedName>
        <fullName evidence="3">histidine kinase</fullName>
        <ecNumber evidence="3">2.7.13.3</ecNumber>
    </recommendedName>
</protein>
<dbReference type="RefSeq" id="WP_087482827.1">
    <property type="nucleotide sequence ID" value="NZ_AP024883.1"/>
</dbReference>
<dbReference type="PANTHER" id="PTHR44936">
    <property type="entry name" value="SENSOR PROTEIN CREC"/>
    <property type="match status" value="1"/>
</dbReference>
<dbReference type="InterPro" id="IPR050980">
    <property type="entry name" value="2C_sensor_his_kinase"/>
</dbReference>
<dbReference type="Gene3D" id="1.10.287.130">
    <property type="match status" value="1"/>
</dbReference>
<dbReference type="SUPFAM" id="SSF47384">
    <property type="entry name" value="Homodimeric domain of signal transducing histidine kinase"/>
    <property type="match status" value="1"/>
</dbReference>
<feature type="domain" description="Histidine kinase" evidence="16">
    <location>
        <begin position="233"/>
        <end position="434"/>
    </location>
</feature>
<keyword evidence="7 19" id="KW-0808">Transferase</keyword>
<dbReference type="GO" id="GO:0005524">
    <property type="term" value="F:ATP binding"/>
    <property type="evidence" value="ECO:0007669"/>
    <property type="project" value="UniProtKB-KW"/>
</dbReference>
<dbReference type="SUPFAM" id="SSF158472">
    <property type="entry name" value="HAMP domain-like"/>
    <property type="match status" value="1"/>
</dbReference>
<dbReference type="SUPFAM" id="SSF55874">
    <property type="entry name" value="ATPase domain of HSP90 chaperone/DNA topoisomerase II/histidine kinase"/>
    <property type="match status" value="1"/>
</dbReference>
<dbReference type="AlphaFoldDB" id="A0A1Y6J171"/>
<evidence type="ECO:0000256" key="11">
    <source>
        <dbReference type="ARBA" id="ARBA00022840"/>
    </source>
</evidence>
<feature type="transmembrane region" description="Helical" evidence="15">
    <location>
        <begin position="153"/>
        <end position="172"/>
    </location>
</feature>
<keyword evidence="8 15" id="KW-0812">Transmembrane</keyword>
<dbReference type="EMBL" id="JAWRCO010000001">
    <property type="protein sequence ID" value="MDW6002661.1"/>
    <property type="molecule type" value="Genomic_DNA"/>
</dbReference>
<evidence type="ECO:0000313" key="19">
    <source>
        <dbReference type="EMBL" id="SMS02820.1"/>
    </source>
</evidence>
<dbReference type="InterPro" id="IPR003594">
    <property type="entry name" value="HATPase_dom"/>
</dbReference>
<dbReference type="Proteomes" id="UP001283366">
    <property type="component" value="Unassembled WGS sequence"/>
</dbReference>
<dbReference type="Pfam" id="PF00512">
    <property type="entry name" value="HisKA"/>
    <property type="match status" value="1"/>
</dbReference>
<dbReference type="NCBIfam" id="NF007004">
    <property type="entry name" value="PRK09467.1"/>
    <property type="match status" value="1"/>
</dbReference>
<evidence type="ECO:0000256" key="5">
    <source>
        <dbReference type="ARBA" id="ARBA00022519"/>
    </source>
</evidence>
<evidence type="ECO:0000313" key="21">
    <source>
        <dbReference type="Proteomes" id="UP001283366"/>
    </source>
</evidence>
<dbReference type="InterPro" id="IPR036890">
    <property type="entry name" value="HATPase_C_sf"/>
</dbReference>
<reference evidence="18 21" key="2">
    <citation type="submission" date="2023-11" db="EMBL/GenBank/DDBJ databases">
        <title>Plant-associative lifestyle of Vibrio porteresiae and its evolutionary dynamics.</title>
        <authorList>
            <person name="Rameshkumar N."/>
            <person name="Kirti K."/>
        </authorList>
    </citation>
    <scope>NUCLEOTIDE SEQUENCE [LARGE SCALE GENOMIC DNA]</scope>
    <source>
        <strain evidence="18 21">MSSRF38</strain>
    </source>
</reference>
<dbReference type="SMART" id="SM00388">
    <property type="entry name" value="HisKA"/>
    <property type="match status" value="1"/>
</dbReference>
<dbReference type="InterPro" id="IPR003660">
    <property type="entry name" value="HAMP_dom"/>
</dbReference>
<comment type="subcellular location">
    <subcellularLocation>
        <location evidence="2">Cell inner membrane</location>
        <topology evidence="2">Multi-pass membrane protein</topology>
    </subcellularLocation>
</comment>
<keyword evidence="4" id="KW-1003">Cell membrane</keyword>
<accession>A0A1Y6J171</accession>
<dbReference type="PRINTS" id="PR00344">
    <property type="entry name" value="BCTRLSENSOR"/>
</dbReference>
<dbReference type="Pfam" id="PF00672">
    <property type="entry name" value="HAMP"/>
    <property type="match status" value="1"/>
</dbReference>
<dbReference type="InterPro" id="IPR005467">
    <property type="entry name" value="His_kinase_dom"/>
</dbReference>
<dbReference type="EMBL" id="FXXI01000013">
    <property type="protein sequence ID" value="SMS02820.1"/>
    <property type="molecule type" value="Genomic_DNA"/>
</dbReference>
<keyword evidence="5" id="KW-0997">Cell inner membrane</keyword>
<dbReference type="PROSITE" id="PS50109">
    <property type="entry name" value="HIS_KIN"/>
    <property type="match status" value="1"/>
</dbReference>
<dbReference type="CDD" id="cd06225">
    <property type="entry name" value="HAMP"/>
    <property type="match status" value="1"/>
</dbReference>
<evidence type="ECO:0000256" key="6">
    <source>
        <dbReference type="ARBA" id="ARBA00022553"/>
    </source>
</evidence>
<dbReference type="InterPro" id="IPR036097">
    <property type="entry name" value="HisK_dim/P_sf"/>
</dbReference>
<keyword evidence="12 15" id="KW-1133">Transmembrane helix</keyword>
<evidence type="ECO:0000256" key="12">
    <source>
        <dbReference type="ARBA" id="ARBA00022989"/>
    </source>
</evidence>
<sequence>MRARSSFTQTILLFLVLLVANQLYSYYAVFHYALLPSLQQFNKILSHEIRLVLDDTMGKSQDIPLNALMRRQVLEKLGVTVHPAHGSAEDAYQQATSIDLMCEEMSHELGSPTDVRMSLGADSYVLWMKIDALPEVLFRIPLSELQEEDFLPLFWNSLMMASLILFGGWLFIRWQNRPLIRLEKAAKAVGRGEIPPPLIEKGSSEIRSVTRTFNQMAKGIQALEEDRALLMAGISHDLRTPLTRIRLATEMMSPEDRYLAEGIISDTEECNEIISQFMDYLKPIDAQTFQPVAVNDLILEVAKPGDRIGEVITELAEPIKPAFGHSIAIKRALSNLIVNAMRYGNGWIKVSSGMTADSRLVWICVEDNGPGISEAQMDKVFEPFTRGDSARGSEGSGLGLAIVKRIVSQHQGSVSMTNRSEGGLKVQISFPVSERS</sequence>
<dbReference type="SMART" id="SM00304">
    <property type="entry name" value="HAMP"/>
    <property type="match status" value="1"/>
</dbReference>
<keyword evidence="9" id="KW-0547">Nucleotide-binding</keyword>
<evidence type="ECO:0000256" key="9">
    <source>
        <dbReference type="ARBA" id="ARBA00022741"/>
    </source>
</evidence>
<dbReference type="InterPro" id="IPR004358">
    <property type="entry name" value="Sig_transdc_His_kin-like_C"/>
</dbReference>
<dbReference type="CDD" id="cd00082">
    <property type="entry name" value="HisKA"/>
    <property type="match status" value="1"/>
</dbReference>
<evidence type="ECO:0000256" key="10">
    <source>
        <dbReference type="ARBA" id="ARBA00022777"/>
    </source>
</evidence>
<dbReference type="PROSITE" id="PS50885">
    <property type="entry name" value="HAMP"/>
    <property type="match status" value="1"/>
</dbReference>
<dbReference type="FunFam" id="1.10.287.130:FF:000006">
    <property type="entry name" value="Osmolarity two-component histidine kinase EnvZ"/>
    <property type="match status" value="1"/>
</dbReference>
<evidence type="ECO:0000256" key="15">
    <source>
        <dbReference type="SAM" id="Phobius"/>
    </source>
</evidence>
<evidence type="ECO:0000256" key="7">
    <source>
        <dbReference type="ARBA" id="ARBA00022679"/>
    </source>
</evidence>
<dbReference type="PANTHER" id="PTHR44936:SF5">
    <property type="entry name" value="SENSOR HISTIDINE KINASE ENVZ"/>
    <property type="match status" value="1"/>
</dbReference>
<dbReference type="GO" id="GO:0000155">
    <property type="term" value="F:phosphorelay sensor kinase activity"/>
    <property type="evidence" value="ECO:0007669"/>
    <property type="project" value="InterPro"/>
</dbReference>
<evidence type="ECO:0000256" key="3">
    <source>
        <dbReference type="ARBA" id="ARBA00012438"/>
    </source>
</evidence>
<keyword evidence="14 15" id="KW-0472">Membrane</keyword>
<reference evidence="19 20" key="1">
    <citation type="submission" date="2017-05" db="EMBL/GenBank/DDBJ databases">
        <authorList>
            <person name="Song R."/>
            <person name="Chenine A.L."/>
            <person name="Ruprecht R.M."/>
        </authorList>
    </citation>
    <scope>NUCLEOTIDE SEQUENCE [LARGE SCALE GENOMIC DNA]</scope>
    <source>
        <strain evidence="19 20">CECT 7927</strain>
    </source>
</reference>
<dbReference type="InterPro" id="IPR003661">
    <property type="entry name" value="HisK_dim/P_dom"/>
</dbReference>
<proteinExistence type="predicted"/>
<gene>
    <name evidence="19" type="primary">envZ</name>
    <name evidence="18" type="ORF">SBX37_07300</name>
    <name evidence="19" type="ORF">VIM7927_04162</name>
</gene>
<comment type="catalytic activity">
    <reaction evidence="1">
        <text>ATP + protein L-histidine = ADP + protein N-phospho-L-histidine.</text>
        <dbReference type="EC" id="2.7.13.3"/>
    </reaction>
</comment>
<feature type="domain" description="HAMP" evidence="17">
    <location>
        <begin position="173"/>
        <end position="225"/>
    </location>
</feature>
<evidence type="ECO:0000256" key="8">
    <source>
        <dbReference type="ARBA" id="ARBA00022692"/>
    </source>
</evidence>
<evidence type="ECO:0000313" key="20">
    <source>
        <dbReference type="Proteomes" id="UP000196125"/>
    </source>
</evidence>
<evidence type="ECO:0000256" key="1">
    <source>
        <dbReference type="ARBA" id="ARBA00000085"/>
    </source>
</evidence>
<evidence type="ECO:0000256" key="4">
    <source>
        <dbReference type="ARBA" id="ARBA00022475"/>
    </source>
</evidence>
<organism evidence="19 20">
    <name type="scientific">Vibrio mangrovi</name>
    <dbReference type="NCBI Taxonomy" id="474394"/>
    <lineage>
        <taxon>Bacteria</taxon>
        <taxon>Pseudomonadati</taxon>
        <taxon>Pseudomonadota</taxon>
        <taxon>Gammaproteobacteria</taxon>
        <taxon>Vibrionales</taxon>
        <taxon>Vibrionaceae</taxon>
        <taxon>Vibrio</taxon>
    </lineage>
</organism>
<dbReference type="Gene3D" id="3.30.565.10">
    <property type="entry name" value="Histidine kinase-like ATPase, C-terminal domain"/>
    <property type="match status" value="1"/>
</dbReference>
<keyword evidence="10 18" id="KW-0418">Kinase</keyword>
<dbReference type="GO" id="GO:0005886">
    <property type="term" value="C:plasma membrane"/>
    <property type="evidence" value="ECO:0007669"/>
    <property type="project" value="UniProtKB-SubCell"/>
</dbReference>
<keyword evidence="11" id="KW-0067">ATP-binding</keyword>
<dbReference type="EC" id="2.7.13.3" evidence="3"/>
<evidence type="ECO:0000256" key="13">
    <source>
        <dbReference type="ARBA" id="ARBA00023012"/>
    </source>
</evidence>
<dbReference type="Proteomes" id="UP000196125">
    <property type="component" value="Unassembled WGS sequence"/>
</dbReference>
<dbReference type="Pfam" id="PF02518">
    <property type="entry name" value="HATPase_c"/>
    <property type="match status" value="1"/>
</dbReference>
<evidence type="ECO:0000256" key="2">
    <source>
        <dbReference type="ARBA" id="ARBA00004429"/>
    </source>
</evidence>
<keyword evidence="13" id="KW-0902">Two-component regulatory system</keyword>
<name>A0A1Y6J171_9VIBR</name>
<evidence type="ECO:0000256" key="14">
    <source>
        <dbReference type="ARBA" id="ARBA00023136"/>
    </source>
</evidence>
<evidence type="ECO:0000259" key="16">
    <source>
        <dbReference type="PROSITE" id="PS50109"/>
    </source>
</evidence>
<keyword evidence="21" id="KW-1185">Reference proteome</keyword>
<dbReference type="CDD" id="cd16950">
    <property type="entry name" value="HATPase_EnvZ-like"/>
    <property type="match status" value="1"/>
</dbReference>
<evidence type="ECO:0000259" key="17">
    <source>
        <dbReference type="PROSITE" id="PS50885"/>
    </source>
</evidence>